<gene>
    <name evidence="1" type="ORF">EE52_0203180</name>
    <name evidence="2" type="ORF">O1422_05385</name>
</gene>
<comment type="caution">
    <text evidence="1">The sequence shown here is derived from an EMBL/GenBank/DDBJ whole genome shotgun (WGS) entry which is preliminary data.</text>
</comment>
<dbReference type="PATRIC" id="fig|817.53.peg.679"/>
<accession>A0A0I9SCY5</accession>
<evidence type="ECO:0000313" key="1">
    <source>
        <dbReference type="EMBL" id="KFX76102.1"/>
    </source>
</evidence>
<dbReference type="AlphaFoldDB" id="A0A0I9SCY5"/>
<proteinExistence type="predicted"/>
<name>A0A0I9SCY5_BACFG</name>
<dbReference type="Proteomes" id="UP001075704">
    <property type="component" value="Unassembled WGS sequence"/>
</dbReference>
<organism evidence="1">
    <name type="scientific">Bacteroides fragilis</name>
    <dbReference type="NCBI Taxonomy" id="817"/>
    <lineage>
        <taxon>Bacteria</taxon>
        <taxon>Pseudomonadati</taxon>
        <taxon>Bacteroidota</taxon>
        <taxon>Bacteroidia</taxon>
        <taxon>Bacteroidales</taxon>
        <taxon>Bacteroidaceae</taxon>
        <taxon>Bacteroides</taxon>
    </lineage>
</organism>
<reference evidence="2" key="3">
    <citation type="submission" date="2022-12" db="EMBL/GenBank/DDBJ databases">
        <title>Development of a Multilocus Sequence Typing Scheme for Bacteroides fragilis Based on Whole Genome Sequencing Data and Clinical Application.</title>
        <authorList>
            <person name="Nielsen F.D."/>
            <person name="Justesen U.S."/>
        </authorList>
    </citation>
    <scope>NUCLEOTIDE SEQUENCE</scope>
    <source>
        <strain evidence="2">BF_BC_ODE_DK_2015_2</strain>
    </source>
</reference>
<dbReference type="EMBL" id="JMZZ02000040">
    <property type="protein sequence ID" value="KFX76102.1"/>
    <property type="molecule type" value="Genomic_DNA"/>
</dbReference>
<sequence>MMRINGKLVGNFLTEGMITALPDWFVVLGKCGSGSEKETFMNKESVVRSCINTAWPQEIVPLCYVPGNISYVTLDKMGQCAMSSQFTGCLMSSFWLNKTVYGLPVNKQIICHIANGDDIVNGECIAKVNKLIPDNISFKPSLIINLPKWGDDYQNACKKLGYIVKIETNICGIITEDNELFSFIIGQKNSDNKLYVMAWCRWEVDGKNQRMVEALSIDDELNTYWG</sequence>
<reference evidence="1" key="2">
    <citation type="submission" date="2014-07" db="EMBL/GenBank/DDBJ databases">
        <title>Genetics and epidemiology of antimicrobial resistance in B. fragilis group.</title>
        <authorList>
            <person name="Sydenham T.V."/>
            <person name="Hasman H."/>
            <person name="Kemp M."/>
            <person name="Justesen U.S."/>
        </authorList>
    </citation>
    <scope>NUCLEOTIDE SEQUENCE [LARGE SCALE GENOMIC DNA]</scope>
    <source>
        <strain evidence="1">DCMOUH0018B</strain>
    </source>
</reference>
<dbReference type="EMBL" id="JAPUAC010000003">
    <property type="protein sequence ID" value="MCZ2653593.1"/>
    <property type="molecule type" value="Genomic_DNA"/>
</dbReference>
<protein>
    <submittedName>
        <fullName evidence="1">Uncharacterized protein</fullName>
    </submittedName>
</protein>
<evidence type="ECO:0000313" key="2">
    <source>
        <dbReference type="EMBL" id="MCZ2653593.1"/>
    </source>
</evidence>
<reference evidence="1" key="1">
    <citation type="book" date="2014" name="THE 24TH EUROPEAN CONGRESS OF CLINICAL MICROBIOLOGY AND INFECTIOUS DISEASES" publisher="ECCMID 2014" city="Barcelona, Spain">
        <title>Identification of resistance genes in three multidrug-resistant Bacteroides fragilis isolates by whole genome sequencing.</title>
        <editorList>
            <person name="Unknown"/>
            <person name="A."/>
        </editorList>
        <authorList>
            <person name="Sydenham T.V."/>
            <person name="Hasman H."/>
            <person name="Wang M."/>
            <person name="Soki J."/>
            <person name="Nagy E."/>
            <person name="Justesen U.S."/>
        </authorList>
    </citation>
    <scope>NUCLEOTIDE SEQUENCE</scope>
    <source>
        <strain evidence="1">DCMOUH0018B</strain>
    </source>
</reference>
<dbReference type="RefSeq" id="WP_044299653.1">
    <property type="nucleotide sequence ID" value="NZ_CAEUHN010000004.1"/>
</dbReference>